<reference evidence="9 10" key="1">
    <citation type="submission" date="2015-03" db="EMBL/GenBank/DDBJ databases">
        <title>Draft genome sequence of Elstera litoralis.</title>
        <authorList>
            <person name="Rahalkar M.C."/>
            <person name="Dhakephalkar P.K."/>
            <person name="Pore S.D."/>
            <person name="Arora P."/>
            <person name="Kapse N.G."/>
            <person name="Pandit P.S."/>
        </authorList>
    </citation>
    <scope>NUCLEOTIDE SEQUENCE [LARGE SCALE GENOMIC DNA]</scope>
    <source>
        <strain evidence="9 10">Dia-1</strain>
    </source>
</reference>
<dbReference type="Pfam" id="PF01794">
    <property type="entry name" value="Ferric_reduct"/>
    <property type="match status" value="1"/>
</dbReference>
<evidence type="ECO:0000256" key="1">
    <source>
        <dbReference type="ARBA" id="ARBA00004141"/>
    </source>
</evidence>
<dbReference type="GO" id="GO:0030091">
    <property type="term" value="P:protein repair"/>
    <property type="evidence" value="ECO:0007669"/>
    <property type="project" value="UniProtKB-UniRule"/>
</dbReference>
<feature type="transmembrane region" description="Helical" evidence="7">
    <location>
        <begin position="12"/>
        <end position="36"/>
    </location>
</feature>
<sequence length="286" mass="31245">MAAPWRTRSGQISALKLAVFIALFLPALWLALRWGGFAPDLGPRPLMETIHRSGDWAVRLWLVSLAITPVRHLFRAAPLVQVRRMVGVAVFAYAALHFALYIVDLSFDLGKVASEIYLRFYLTIGFVALLGLAAMAATSTDGMLRRMGGRAWRGLHRLTYPLAAVALVHFGLQSKLEVSEPMVMSGLLLWVLLLRWPKARTGWALLPSVIAVTLATAGLEALWYSLRSGAPLMAVLSVNFSTGLGLRPAHWVAILTGTVALAALLWQARPGFANRGNSRTARAVRS</sequence>
<keyword evidence="7" id="KW-0249">Electron transport</keyword>
<evidence type="ECO:0000256" key="6">
    <source>
        <dbReference type="ARBA" id="ARBA00023136"/>
    </source>
</evidence>
<feature type="transmembrane region" description="Helical" evidence="7">
    <location>
        <begin position="56"/>
        <end position="74"/>
    </location>
</feature>
<evidence type="ECO:0000256" key="2">
    <source>
        <dbReference type="ARBA" id="ARBA00022448"/>
    </source>
</evidence>
<feature type="transmembrane region" description="Helical" evidence="7">
    <location>
        <begin position="203"/>
        <end position="226"/>
    </location>
</feature>
<dbReference type="AlphaFoldDB" id="A0A0F3ITF3"/>
<keyword evidence="5 7" id="KW-0408">Iron</keyword>
<name>A0A0F3ITF3_9PROT</name>
<comment type="function">
    <text evidence="7">Part of the MsrPQ system that repairs oxidized periplasmic proteins containing methionine sulfoxide residues (Met-O), using respiratory chain electrons. Thus protects these proteins from oxidative-stress damage caused by reactive species of oxygen and chlorine generated by the host defense mechanisms. MsrPQ is essential for the maintenance of envelope integrity under bleach stress, rescuing a wide series of structurally unrelated periplasmic proteins from methionine oxidation. MsrQ provides electrons for reduction to the reductase catalytic subunit MsrP, using the quinone pool of the respiratory chain.</text>
</comment>
<evidence type="ECO:0000256" key="4">
    <source>
        <dbReference type="ARBA" id="ARBA00022989"/>
    </source>
</evidence>
<comment type="similarity">
    <text evidence="7">Belongs to the MsrQ family.</text>
</comment>
<evidence type="ECO:0000256" key="3">
    <source>
        <dbReference type="ARBA" id="ARBA00022692"/>
    </source>
</evidence>
<evidence type="ECO:0000259" key="8">
    <source>
        <dbReference type="Pfam" id="PF01794"/>
    </source>
</evidence>
<gene>
    <name evidence="7" type="primary">msrQ</name>
    <name evidence="9" type="ORF">VZ95_09000</name>
</gene>
<keyword evidence="6 7" id="KW-0472">Membrane</keyword>
<keyword evidence="4 7" id="KW-1133">Transmembrane helix</keyword>
<dbReference type="HAMAP" id="MF_01207">
    <property type="entry name" value="MsrQ"/>
    <property type="match status" value="1"/>
</dbReference>
<evidence type="ECO:0000256" key="7">
    <source>
        <dbReference type="HAMAP-Rule" id="MF_01207"/>
    </source>
</evidence>
<dbReference type="GO" id="GO:0016679">
    <property type="term" value="F:oxidoreductase activity, acting on diphenols and related substances as donors"/>
    <property type="evidence" value="ECO:0007669"/>
    <property type="project" value="TreeGrafter"/>
</dbReference>
<keyword evidence="7" id="KW-0349">Heme</keyword>
<dbReference type="PANTHER" id="PTHR36964">
    <property type="entry name" value="PROTEIN-METHIONINE-SULFOXIDE REDUCTASE HEME-BINDING SUBUNIT MSRQ"/>
    <property type="match status" value="1"/>
</dbReference>
<dbReference type="RefSeq" id="WP_045775555.1">
    <property type="nucleotide sequence ID" value="NZ_LAJY01000205.1"/>
</dbReference>
<feature type="domain" description="Ferric oxidoreductase" evidence="8">
    <location>
        <begin position="54"/>
        <end position="166"/>
    </location>
</feature>
<dbReference type="PANTHER" id="PTHR36964:SF1">
    <property type="entry name" value="PROTEIN-METHIONINE-SULFOXIDE REDUCTASE HEME-BINDING SUBUNIT MSRQ"/>
    <property type="match status" value="1"/>
</dbReference>
<dbReference type="InterPro" id="IPR022837">
    <property type="entry name" value="MsrQ-like"/>
</dbReference>
<feature type="transmembrane region" description="Helical" evidence="7">
    <location>
        <begin position="116"/>
        <end position="135"/>
    </location>
</feature>
<keyword evidence="10" id="KW-1185">Reference proteome</keyword>
<keyword evidence="2 7" id="KW-0813">Transport</keyword>
<comment type="subunit">
    <text evidence="7">Heterodimer of a catalytic subunit (MsrP) and a heme-binding subunit (MsrQ).</text>
</comment>
<feature type="transmembrane region" description="Helical" evidence="7">
    <location>
        <begin position="86"/>
        <end position="104"/>
    </location>
</feature>
<keyword evidence="7" id="KW-0479">Metal-binding</keyword>
<comment type="cofactor">
    <cofactor evidence="7">
        <name>FMN</name>
        <dbReference type="ChEBI" id="CHEBI:58210"/>
    </cofactor>
    <text evidence="7">Binds 1 FMN per subunit.</text>
</comment>
<dbReference type="GO" id="GO:0009055">
    <property type="term" value="F:electron transfer activity"/>
    <property type="evidence" value="ECO:0007669"/>
    <property type="project" value="UniProtKB-UniRule"/>
</dbReference>
<proteinExistence type="inferred from homology"/>
<keyword evidence="7" id="KW-1003">Cell membrane</keyword>
<comment type="subcellular location">
    <subcellularLocation>
        <location evidence="7">Cell membrane</location>
        <topology evidence="7">Multi-pass membrane protein</topology>
    </subcellularLocation>
    <subcellularLocation>
        <location evidence="1">Membrane</location>
        <topology evidence="1">Multi-pass membrane protein</topology>
    </subcellularLocation>
</comment>
<dbReference type="GO" id="GO:0010181">
    <property type="term" value="F:FMN binding"/>
    <property type="evidence" value="ECO:0007669"/>
    <property type="project" value="UniProtKB-UniRule"/>
</dbReference>
<dbReference type="OrthoDB" id="9788328at2"/>
<protein>
    <recommendedName>
        <fullName evidence="7">Protein-methionine-sulfoxide reductase heme-binding subunit MsrQ</fullName>
    </recommendedName>
    <alternativeName>
        <fullName evidence="7">Flavocytochrome MsrQ</fullName>
    </alternativeName>
</protein>
<organism evidence="9 10">
    <name type="scientific">Elstera litoralis</name>
    <dbReference type="NCBI Taxonomy" id="552518"/>
    <lineage>
        <taxon>Bacteria</taxon>
        <taxon>Pseudomonadati</taxon>
        <taxon>Pseudomonadota</taxon>
        <taxon>Alphaproteobacteria</taxon>
        <taxon>Rhodospirillales</taxon>
        <taxon>Rhodospirillaceae</taxon>
        <taxon>Elstera</taxon>
    </lineage>
</organism>
<dbReference type="GO" id="GO:0046872">
    <property type="term" value="F:metal ion binding"/>
    <property type="evidence" value="ECO:0007669"/>
    <property type="project" value="UniProtKB-KW"/>
</dbReference>
<evidence type="ECO:0000313" key="9">
    <source>
        <dbReference type="EMBL" id="KJV09828.1"/>
    </source>
</evidence>
<keyword evidence="3 7" id="KW-0812">Transmembrane</keyword>
<keyword evidence="7" id="KW-0285">Flavoprotein</keyword>
<feature type="transmembrane region" description="Helical" evidence="7">
    <location>
        <begin position="246"/>
        <end position="266"/>
    </location>
</feature>
<evidence type="ECO:0000256" key="5">
    <source>
        <dbReference type="ARBA" id="ARBA00023004"/>
    </source>
</evidence>
<keyword evidence="7" id="KW-0288">FMN</keyword>
<comment type="cofactor">
    <cofactor evidence="7">
        <name>heme b</name>
        <dbReference type="ChEBI" id="CHEBI:60344"/>
    </cofactor>
    <text evidence="7">Binds 1 heme b (iron(II)-protoporphyrin IX) group per subunit.</text>
</comment>
<dbReference type="EMBL" id="LAJY01000205">
    <property type="protein sequence ID" value="KJV09828.1"/>
    <property type="molecule type" value="Genomic_DNA"/>
</dbReference>
<accession>A0A0F3ITF3</accession>
<dbReference type="Proteomes" id="UP000033774">
    <property type="component" value="Unassembled WGS sequence"/>
</dbReference>
<dbReference type="InterPro" id="IPR013130">
    <property type="entry name" value="Fe3_Rdtase_TM_dom"/>
</dbReference>
<comment type="caution">
    <text evidence="9">The sequence shown here is derived from an EMBL/GenBank/DDBJ whole genome shotgun (WGS) entry which is preliminary data.</text>
</comment>
<dbReference type="GO" id="GO:0020037">
    <property type="term" value="F:heme binding"/>
    <property type="evidence" value="ECO:0007669"/>
    <property type="project" value="UniProtKB-UniRule"/>
</dbReference>
<evidence type="ECO:0000313" key="10">
    <source>
        <dbReference type="Proteomes" id="UP000033774"/>
    </source>
</evidence>
<dbReference type="GO" id="GO:0005886">
    <property type="term" value="C:plasma membrane"/>
    <property type="evidence" value="ECO:0007669"/>
    <property type="project" value="UniProtKB-SubCell"/>
</dbReference>